<dbReference type="SMART" id="SM00828">
    <property type="entry name" value="PKS_MT"/>
    <property type="match status" value="1"/>
</dbReference>
<dbReference type="GO" id="GO:0032259">
    <property type="term" value="P:methylation"/>
    <property type="evidence" value="ECO:0007669"/>
    <property type="project" value="UniProtKB-KW"/>
</dbReference>
<evidence type="ECO:0000259" key="5">
    <source>
        <dbReference type="SMART" id="SM00828"/>
    </source>
</evidence>
<gene>
    <name evidence="6" type="ORF">DMH04_26580</name>
</gene>
<organism evidence="6 7">
    <name type="scientific">Kibdelosporangium aridum</name>
    <dbReference type="NCBI Taxonomy" id="2030"/>
    <lineage>
        <taxon>Bacteria</taxon>
        <taxon>Bacillati</taxon>
        <taxon>Actinomycetota</taxon>
        <taxon>Actinomycetes</taxon>
        <taxon>Pseudonocardiales</taxon>
        <taxon>Pseudonocardiaceae</taxon>
        <taxon>Kibdelosporangium</taxon>
    </lineage>
</organism>
<keyword evidence="2 6" id="KW-0489">Methyltransferase</keyword>
<name>A0A428Z507_KIBAR</name>
<keyword evidence="3 6" id="KW-0808">Transferase</keyword>
<dbReference type="PANTHER" id="PTHR44307:SF2">
    <property type="entry name" value="PHOSPHOETHANOLAMINE METHYLTRANSFERASE ISOFORM X1"/>
    <property type="match status" value="1"/>
</dbReference>
<dbReference type="RefSeq" id="WP_125727585.1">
    <property type="nucleotide sequence ID" value="NZ_QHKI01000024.1"/>
</dbReference>
<dbReference type="EMBL" id="QHKI01000024">
    <property type="protein sequence ID" value="RSM81916.1"/>
    <property type="molecule type" value="Genomic_DNA"/>
</dbReference>
<dbReference type="GO" id="GO:0008757">
    <property type="term" value="F:S-adenosylmethionine-dependent methyltransferase activity"/>
    <property type="evidence" value="ECO:0007669"/>
    <property type="project" value="InterPro"/>
</dbReference>
<dbReference type="InterPro" id="IPR020803">
    <property type="entry name" value="MeTfrase_dom"/>
</dbReference>
<dbReference type="PANTHER" id="PTHR44307">
    <property type="entry name" value="PHOSPHOETHANOLAMINE METHYLTRANSFERASE"/>
    <property type="match status" value="1"/>
</dbReference>
<feature type="domain" description="Polyketide synthase-like methyltransferase" evidence="5">
    <location>
        <begin position="52"/>
        <end position="309"/>
    </location>
</feature>
<comment type="pathway">
    <text evidence="1">Lipid metabolism.</text>
</comment>
<proteinExistence type="predicted"/>
<evidence type="ECO:0000256" key="3">
    <source>
        <dbReference type="ARBA" id="ARBA00022679"/>
    </source>
</evidence>
<dbReference type="SUPFAM" id="SSF53335">
    <property type="entry name" value="S-adenosyl-L-methionine-dependent methyltransferases"/>
    <property type="match status" value="1"/>
</dbReference>
<dbReference type="Gene3D" id="3.40.50.150">
    <property type="entry name" value="Vaccinia Virus protein VP39"/>
    <property type="match status" value="1"/>
</dbReference>
<reference evidence="6 7" key="1">
    <citation type="submission" date="2018-05" db="EMBL/GenBank/DDBJ databases">
        <title>Evolution of GPA BGCs.</title>
        <authorList>
            <person name="Waglechner N."/>
            <person name="Wright G.D."/>
        </authorList>
    </citation>
    <scope>NUCLEOTIDE SEQUENCE [LARGE SCALE GENOMIC DNA]</scope>
    <source>
        <strain evidence="6 7">A82846</strain>
    </source>
</reference>
<dbReference type="Pfam" id="PF08241">
    <property type="entry name" value="Methyltransf_11"/>
    <property type="match status" value="1"/>
</dbReference>
<evidence type="ECO:0000256" key="4">
    <source>
        <dbReference type="ARBA" id="ARBA00025707"/>
    </source>
</evidence>
<dbReference type="CDD" id="cd02440">
    <property type="entry name" value="AdoMet_MTases"/>
    <property type="match status" value="1"/>
</dbReference>
<accession>A0A428Z507</accession>
<evidence type="ECO:0000313" key="6">
    <source>
        <dbReference type="EMBL" id="RSM81916.1"/>
    </source>
</evidence>
<dbReference type="InterPro" id="IPR013216">
    <property type="entry name" value="Methyltransf_11"/>
</dbReference>
<comment type="pathway">
    <text evidence="4">Phospholipid metabolism.</text>
</comment>
<sequence length="311" mass="34801">MSEPEVKYHPDARRPSRATRVREYLLLFLLPLIPMRYRARAYYEIESAHNLFTERSLYRNLGYWAGNPATLDDACEAMAELLGKTVGMSEGDRVLDAGFGFGDQDLYWAKRFAPDRIVGVDIIPSHLALARRRVHEQGLDGRIDLRLGTATELTFVAESFDRVVALESAMHFVTRADFFTEAYRVLRPGGTLALADTIPLTQSSTSRVLDYLQRALGAMPKDNAYPSDVYHSKLAAAGFVDVQVVSIRDEVYPGYIRDLADKLGQPQIVSRVNGAMRQMWRGWVDSWNQGADASSFADQDYVIAVATKPAG</sequence>
<dbReference type="OrthoDB" id="9769602at2"/>
<dbReference type="InterPro" id="IPR029063">
    <property type="entry name" value="SAM-dependent_MTases_sf"/>
</dbReference>
<dbReference type="AlphaFoldDB" id="A0A428Z507"/>
<comment type="caution">
    <text evidence="6">The sequence shown here is derived from an EMBL/GenBank/DDBJ whole genome shotgun (WGS) entry which is preliminary data.</text>
</comment>
<evidence type="ECO:0000256" key="1">
    <source>
        <dbReference type="ARBA" id="ARBA00005189"/>
    </source>
</evidence>
<dbReference type="Proteomes" id="UP000287547">
    <property type="component" value="Unassembled WGS sequence"/>
</dbReference>
<protein>
    <submittedName>
        <fullName evidence="6">SAM-dependent methyltransferase</fullName>
    </submittedName>
</protein>
<evidence type="ECO:0000313" key="7">
    <source>
        <dbReference type="Proteomes" id="UP000287547"/>
    </source>
</evidence>
<evidence type="ECO:0000256" key="2">
    <source>
        <dbReference type="ARBA" id="ARBA00022603"/>
    </source>
</evidence>